<feature type="signal peptide" evidence="1">
    <location>
        <begin position="1"/>
        <end position="16"/>
    </location>
</feature>
<dbReference type="Proteomes" id="UP001230188">
    <property type="component" value="Unassembled WGS sequence"/>
</dbReference>
<reference evidence="2" key="1">
    <citation type="submission" date="2023-01" db="EMBL/GenBank/DDBJ databases">
        <title>Metagenome sequencing of chrysophaentin producing Chrysophaeum taylorii.</title>
        <authorList>
            <person name="Davison J."/>
            <person name="Bewley C."/>
        </authorList>
    </citation>
    <scope>NUCLEOTIDE SEQUENCE</scope>
    <source>
        <strain evidence="2">NIES-1699</strain>
    </source>
</reference>
<protein>
    <recommendedName>
        <fullName evidence="4">Sulfotransferase</fullName>
    </recommendedName>
</protein>
<evidence type="ECO:0000313" key="2">
    <source>
        <dbReference type="EMBL" id="KAJ8606097.1"/>
    </source>
</evidence>
<comment type="caution">
    <text evidence="2">The sequence shown here is derived from an EMBL/GenBank/DDBJ whole genome shotgun (WGS) entry which is preliminary data.</text>
</comment>
<keyword evidence="1" id="KW-0732">Signal</keyword>
<evidence type="ECO:0008006" key="4">
    <source>
        <dbReference type="Google" id="ProtNLM"/>
    </source>
</evidence>
<organism evidence="2 3">
    <name type="scientific">Chrysophaeum taylorii</name>
    <dbReference type="NCBI Taxonomy" id="2483200"/>
    <lineage>
        <taxon>Eukaryota</taxon>
        <taxon>Sar</taxon>
        <taxon>Stramenopiles</taxon>
        <taxon>Ochrophyta</taxon>
        <taxon>Pelagophyceae</taxon>
        <taxon>Pelagomonadales</taxon>
        <taxon>Pelagomonadaceae</taxon>
        <taxon>Chrysophaeum</taxon>
    </lineage>
</organism>
<dbReference type="InterPro" id="IPR027417">
    <property type="entry name" value="P-loop_NTPase"/>
</dbReference>
<dbReference type="AlphaFoldDB" id="A0AAD7UHG4"/>
<proteinExistence type="predicted"/>
<dbReference type="Gene3D" id="3.40.50.300">
    <property type="entry name" value="P-loop containing nucleotide triphosphate hydrolases"/>
    <property type="match status" value="1"/>
</dbReference>
<dbReference type="EMBL" id="JAQMWT010000296">
    <property type="protein sequence ID" value="KAJ8606097.1"/>
    <property type="molecule type" value="Genomic_DNA"/>
</dbReference>
<sequence>MLLLVSLLFVPSGGERVSTYGDTVGATIIKALGREVVELEGLPAAHNSEAQLLAPCFQNKFWSPSCVPASTFTRTVVGRFVLVVRDPRAVATAAYGGRVEGFVSYCRDVVWKTAALTSLRYYFFNELVRESHPTLVVFYEDLVAEKAVNEYYRIASFVELNPDLPTLFEVINKTAPEPVRVVPRIAKTIKTRSAESFFREAMRNADPKLLATVTRAMLPYLHPALAYRYLYANDEDVAILSAGTFNDTARRARASR</sequence>
<evidence type="ECO:0000256" key="1">
    <source>
        <dbReference type="SAM" id="SignalP"/>
    </source>
</evidence>
<name>A0AAD7UHG4_9STRA</name>
<dbReference type="SUPFAM" id="SSF52540">
    <property type="entry name" value="P-loop containing nucleoside triphosphate hydrolases"/>
    <property type="match status" value="1"/>
</dbReference>
<keyword evidence="3" id="KW-1185">Reference proteome</keyword>
<feature type="chain" id="PRO_5042219302" description="Sulfotransferase" evidence="1">
    <location>
        <begin position="17"/>
        <end position="256"/>
    </location>
</feature>
<evidence type="ECO:0000313" key="3">
    <source>
        <dbReference type="Proteomes" id="UP001230188"/>
    </source>
</evidence>
<accession>A0AAD7UHG4</accession>
<gene>
    <name evidence="2" type="ORF">CTAYLR_010808</name>
</gene>